<evidence type="ECO:0000313" key="1">
    <source>
        <dbReference type="EMBL" id="EFZ16057.1"/>
    </source>
</evidence>
<accession>E9ITP6</accession>
<organism>
    <name type="scientific">Solenopsis invicta</name>
    <name type="common">Red imported fire ant</name>
    <name type="synonym">Solenopsis wagneri</name>
    <dbReference type="NCBI Taxonomy" id="13686"/>
    <lineage>
        <taxon>Eukaryota</taxon>
        <taxon>Metazoa</taxon>
        <taxon>Ecdysozoa</taxon>
        <taxon>Arthropoda</taxon>
        <taxon>Hexapoda</taxon>
        <taxon>Insecta</taxon>
        <taxon>Pterygota</taxon>
        <taxon>Neoptera</taxon>
        <taxon>Endopterygota</taxon>
        <taxon>Hymenoptera</taxon>
        <taxon>Apocrita</taxon>
        <taxon>Aculeata</taxon>
        <taxon>Formicoidea</taxon>
        <taxon>Formicidae</taxon>
        <taxon>Myrmicinae</taxon>
        <taxon>Solenopsis</taxon>
    </lineage>
</organism>
<sequence length="169" mass="19133">MDTARYINWLVSEETPSIVVDNTPIPYRESVVDISICTTRTRGDVLALTICRTDSYKQSFCCTAILFWNNICTNICGSVSLTEFKSTLIVIAFLARYSSIAKETCCKCTGNHSSRVCTATESKCVNCMFKNRTYNLKINDEHEAISRKCPAFERALQKAKKRVGWEDIK</sequence>
<proteinExistence type="predicted"/>
<protein>
    <submittedName>
        <fullName evidence="1">Uncharacterized protein</fullName>
    </submittedName>
</protein>
<feature type="non-terminal residue" evidence="1">
    <location>
        <position position="169"/>
    </location>
</feature>
<gene>
    <name evidence="1" type="ORF">SINV_08057</name>
</gene>
<dbReference type="HOGENOM" id="CLU_1580480_0_0_1"/>
<reference evidence="1" key="1">
    <citation type="journal article" date="2011" name="Proc. Natl. Acad. Sci. U.S.A.">
        <title>The genome of the fire ant Solenopsis invicta.</title>
        <authorList>
            <person name="Wurm Y."/>
            <person name="Wang J."/>
            <person name="Riba-Grognuz O."/>
            <person name="Corona M."/>
            <person name="Nygaard S."/>
            <person name="Hunt B.G."/>
            <person name="Ingram K.K."/>
            <person name="Falquet L."/>
            <person name="Nipitwattanaphon M."/>
            <person name="Gotzek D."/>
            <person name="Dijkstra M.B."/>
            <person name="Oettler J."/>
            <person name="Comtesse F."/>
            <person name="Shih C.J."/>
            <person name="Wu W.J."/>
            <person name="Yang C.C."/>
            <person name="Thomas J."/>
            <person name="Beaudoing E."/>
            <person name="Pradervand S."/>
            <person name="Flegel V."/>
            <person name="Cook E.D."/>
            <person name="Fabbretti R."/>
            <person name="Stockinger H."/>
            <person name="Long L."/>
            <person name="Farmerie W.G."/>
            <person name="Oakey J."/>
            <person name="Boomsma J.J."/>
            <person name="Pamilo P."/>
            <person name="Yi S.V."/>
            <person name="Heinze J."/>
            <person name="Goodisman M.A."/>
            <person name="Farinelli L."/>
            <person name="Harshman K."/>
            <person name="Hulo N."/>
            <person name="Cerutti L."/>
            <person name="Xenarios I."/>
            <person name="Shoemaker D."/>
            <person name="Keller L."/>
        </authorList>
    </citation>
    <scope>NUCLEOTIDE SEQUENCE [LARGE SCALE GENOMIC DNA]</scope>
</reference>
<dbReference type="EMBL" id="GL765625">
    <property type="protein sequence ID" value="EFZ16057.1"/>
    <property type="molecule type" value="Genomic_DNA"/>
</dbReference>
<name>E9ITP6_SOLIN</name>
<dbReference type="AlphaFoldDB" id="E9ITP6"/>